<keyword evidence="1" id="KW-1133">Transmembrane helix</keyword>
<keyword evidence="3" id="KW-1185">Reference proteome</keyword>
<dbReference type="CDD" id="cd05233">
    <property type="entry name" value="SDR_c"/>
    <property type="match status" value="1"/>
</dbReference>
<keyword evidence="1" id="KW-0812">Transmembrane</keyword>
<keyword evidence="1" id="KW-0472">Membrane</keyword>
<dbReference type="InterPro" id="IPR002347">
    <property type="entry name" value="SDR_fam"/>
</dbReference>
<dbReference type="AlphaFoldDB" id="A0A9K3LST3"/>
<dbReference type="EMBL" id="JAGRRH010000007">
    <property type="protein sequence ID" value="KAG7367562.1"/>
    <property type="molecule type" value="Genomic_DNA"/>
</dbReference>
<comment type="caution">
    <text evidence="2">The sequence shown here is derived from an EMBL/GenBank/DDBJ whole genome shotgun (WGS) entry which is preliminary data.</text>
</comment>
<dbReference type="InterPro" id="IPR020904">
    <property type="entry name" value="Sc_DH/Rdtase_CS"/>
</dbReference>
<organism evidence="2 3">
    <name type="scientific">Nitzschia inconspicua</name>
    <dbReference type="NCBI Taxonomy" id="303405"/>
    <lineage>
        <taxon>Eukaryota</taxon>
        <taxon>Sar</taxon>
        <taxon>Stramenopiles</taxon>
        <taxon>Ochrophyta</taxon>
        <taxon>Bacillariophyta</taxon>
        <taxon>Bacillariophyceae</taxon>
        <taxon>Bacillariophycidae</taxon>
        <taxon>Bacillariales</taxon>
        <taxon>Bacillariaceae</taxon>
        <taxon>Nitzschia</taxon>
    </lineage>
</organism>
<dbReference type="OrthoDB" id="47007at2759"/>
<feature type="transmembrane region" description="Helical" evidence="1">
    <location>
        <begin position="21"/>
        <end position="45"/>
    </location>
</feature>
<gene>
    <name evidence="2" type="ORF">IV203_030233</name>
</gene>
<reference evidence="2" key="2">
    <citation type="submission" date="2021-04" db="EMBL/GenBank/DDBJ databases">
        <authorList>
            <person name="Podell S."/>
        </authorList>
    </citation>
    <scope>NUCLEOTIDE SEQUENCE</scope>
    <source>
        <strain evidence="2">Hildebrandi</strain>
    </source>
</reference>
<dbReference type="PANTHER" id="PTHR42760">
    <property type="entry name" value="SHORT-CHAIN DEHYDROGENASES/REDUCTASES FAMILY MEMBER"/>
    <property type="match status" value="1"/>
</dbReference>
<dbReference type="Proteomes" id="UP000693970">
    <property type="component" value="Unassembled WGS sequence"/>
</dbReference>
<protein>
    <submittedName>
        <fullName evidence="2">3-oxoacyl-ACP reductase</fullName>
    </submittedName>
</protein>
<dbReference type="GO" id="GO:0016616">
    <property type="term" value="F:oxidoreductase activity, acting on the CH-OH group of donors, NAD or NADP as acceptor"/>
    <property type="evidence" value="ECO:0007669"/>
    <property type="project" value="TreeGrafter"/>
</dbReference>
<evidence type="ECO:0000313" key="2">
    <source>
        <dbReference type="EMBL" id="KAG7367562.1"/>
    </source>
</evidence>
<accession>A0A9K3LST3</accession>
<dbReference type="PROSITE" id="PS00061">
    <property type="entry name" value="ADH_SHORT"/>
    <property type="match status" value="1"/>
</dbReference>
<evidence type="ECO:0000313" key="3">
    <source>
        <dbReference type="Proteomes" id="UP000693970"/>
    </source>
</evidence>
<name>A0A9K3LST3_9STRA</name>
<reference evidence="2" key="1">
    <citation type="journal article" date="2021" name="Sci. Rep.">
        <title>Diploid genomic architecture of Nitzschia inconspicua, an elite biomass production diatom.</title>
        <authorList>
            <person name="Oliver A."/>
            <person name="Podell S."/>
            <person name="Pinowska A."/>
            <person name="Traller J.C."/>
            <person name="Smith S.R."/>
            <person name="McClure R."/>
            <person name="Beliaev A."/>
            <person name="Bohutskyi P."/>
            <person name="Hill E.A."/>
            <person name="Rabines A."/>
            <person name="Zheng H."/>
            <person name="Allen L.Z."/>
            <person name="Kuo A."/>
            <person name="Grigoriev I.V."/>
            <person name="Allen A.E."/>
            <person name="Hazlebeck D."/>
            <person name="Allen E.E."/>
        </authorList>
    </citation>
    <scope>NUCLEOTIDE SEQUENCE</scope>
    <source>
        <strain evidence="2">Hildebrandi</strain>
    </source>
</reference>
<evidence type="ECO:0000256" key="1">
    <source>
        <dbReference type="SAM" id="Phobius"/>
    </source>
</evidence>
<proteinExistence type="predicted"/>
<dbReference type="Pfam" id="PF00106">
    <property type="entry name" value="adh_short"/>
    <property type="match status" value="2"/>
</dbReference>
<sequence>MVGAAIASTKRHRLVHSVQRVVLPQILILILLAFQIPKTLAMLLLEGKRILVTGSGRGIGRAIALICHQEGAQVAISSRTMSELDETAALAAEAQVAPLSNRSSSSITHNKSSAVAATTTCANTKMNIHVADVTKKEDVEAMVQEIVNNWGGIDILINNAGGAQQQKGSVDILEDEQALTSLLQLNVVSVHLVTNAVCRLAMKKDGRILNISSKAGKVGLENYSFYVASKFALEGMTASWSKELKHKNIIVNSLSPGMVNTRSFPKPPDKKGVRTPDSIRKCLLFALTSEMGYTGHYVHADEFDAVVREKGEAAASQAWKAIDELPFHI</sequence>